<feature type="transmembrane region" description="Helical" evidence="9">
    <location>
        <begin position="29"/>
        <end position="51"/>
    </location>
</feature>
<evidence type="ECO:0000256" key="9">
    <source>
        <dbReference type="SAM" id="Phobius"/>
    </source>
</evidence>
<dbReference type="InterPro" id="IPR050415">
    <property type="entry name" value="MRET"/>
</dbReference>
<feature type="domain" description="FAD-binding FR-type" evidence="10">
    <location>
        <begin position="280"/>
        <end position="383"/>
    </location>
</feature>
<evidence type="ECO:0000256" key="6">
    <source>
        <dbReference type="ARBA" id="ARBA00023002"/>
    </source>
</evidence>
<evidence type="ECO:0000259" key="10">
    <source>
        <dbReference type="PROSITE" id="PS51384"/>
    </source>
</evidence>
<evidence type="ECO:0000256" key="2">
    <source>
        <dbReference type="ARBA" id="ARBA00022630"/>
    </source>
</evidence>
<evidence type="ECO:0000256" key="8">
    <source>
        <dbReference type="ARBA" id="ARBA00023014"/>
    </source>
</evidence>
<evidence type="ECO:0000256" key="5">
    <source>
        <dbReference type="ARBA" id="ARBA00022827"/>
    </source>
</evidence>
<feature type="transmembrane region" description="Helical" evidence="9">
    <location>
        <begin position="136"/>
        <end position="156"/>
    </location>
</feature>
<feature type="transmembrane region" description="Helical" evidence="9">
    <location>
        <begin position="238"/>
        <end position="257"/>
    </location>
</feature>
<dbReference type="EMBL" id="JAXAVX010000002">
    <property type="protein sequence ID" value="MDX8151008.1"/>
    <property type="molecule type" value="Genomic_DNA"/>
</dbReference>
<proteinExistence type="predicted"/>
<feature type="transmembrane region" description="Helical" evidence="9">
    <location>
        <begin position="163"/>
        <end position="187"/>
    </location>
</feature>
<dbReference type="PANTHER" id="PTHR47354:SF6">
    <property type="entry name" value="NADH OXIDOREDUCTASE HCR"/>
    <property type="match status" value="1"/>
</dbReference>
<keyword evidence="5" id="KW-0274">FAD</keyword>
<feature type="transmembrane region" description="Helical" evidence="9">
    <location>
        <begin position="57"/>
        <end position="79"/>
    </location>
</feature>
<dbReference type="PROSITE" id="PS51384">
    <property type="entry name" value="FAD_FR"/>
    <property type="match status" value="1"/>
</dbReference>
<dbReference type="InterPro" id="IPR017938">
    <property type="entry name" value="Riboflavin_synthase-like_b-brl"/>
</dbReference>
<dbReference type="SUPFAM" id="SSF52343">
    <property type="entry name" value="Ferredoxin reductase-like, C-terminal NADP-linked domain"/>
    <property type="match status" value="1"/>
</dbReference>
<dbReference type="Pfam" id="PF00175">
    <property type="entry name" value="NAD_binding_1"/>
    <property type="match status" value="1"/>
</dbReference>
<sequence>MQAAIVPPALTRALAPLDQRLGRIGMHRFVLLVLAVLVAVALVLSIVGELAPGPGDVLASLAVALGVALAVNAAFCRVLRAAWQPESTLITGLLLFFLFTPTTDGGALLDLALVAAVASTSKYVLAVRGRHVLNPAAAGAALATILQLGAIPTWWVAGVELRWFVVVALLLVVVRLRQGVLVGVFVLLATANVVSDLDAAGTGFGDALEMALTSYPILFLAAFMLTEPLTLPPRRWQRVLVAAVVAFLFASPTFHVGDTYMTPEIALLLGNVLAFGFGQLGAVRLRHVGSEQLGPTTWEHRFAPGRPVRFRPGQYAELVVPHGSSDARGQRRMLTIASAPGGEVAFGVRHAPRDGSAYKAALAALEPGATLRASLVAGDFVLPRDAAQPLLLVAGGIGITPFVSQLRAMADDDGERDLVLVYGVSAGEGVPYADRLPAVPGLRVVVVAPADPGALPAGWRHVAGERLDAATLEAAAPDLADRRAFVSGPPAMVDAVAATLRARGARRVHTDQFAGY</sequence>
<evidence type="ECO:0000256" key="7">
    <source>
        <dbReference type="ARBA" id="ARBA00023004"/>
    </source>
</evidence>
<dbReference type="InterPro" id="IPR017927">
    <property type="entry name" value="FAD-bd_FR_type"/>
</dbReference>
<evidence type="ECO:0000313" key="12">
    <source>
        <dbReference type="Proteomes" id="UP001277761"/>
    </source>
</evidence>
<dbReference type="Gene3D" id="3.40.50.80">
    <property type="entry name" value="Nucleotide-binding domain of ferredoxin-NADP reductase (FNR) module"/>
    <property type="match status" value="1"/>
</dbReference>
<feature type="transmembrane region" description="Helical" evidence="9">
    <location>
        <begin position="91"/>
        <end position="116"/>
    </location>
</feature>
<reference evidence="11 12" key="1">
    <citation type="submission" date="2023-11" db="EMBL/GenBank/DDBJ databases">
        <authorList>
            <person name="Xu M."/>
            <person name="Jiang T."/>
        </authorList>
    </citation>
    <scope>NUCLEOTIDE SEQUENCE [LARGE SCALE GENOMIC DNA]</scope>
    <source>
        <strain evidence="11 12">SD</strain>
    </source>
</reference>
<feature type="transmembrane region" description="Helical" evidence="9">
    <location>
        <begin position="207"/>
        <end position="226"/>
    </location>
</feature>
<protein>
    <recommendedName>
        <fullName evidence="10">FAD-binding FR-type domain-containing protein</fullName>
    </recommendedName>
</protein>
<dbReference type="InterPro" id="IPR001433">
    <property type="entry name" value="OxRdtase_FAD/NAD-bd"/>
</dbReference>
<dbReference type="RefSeq" id="WP_319953161.1">
    <property type="nucleotide sequence ID" value="NZ_JAXAVX010000002.1"/>
</dbReference>
<organism evidence="11 12">
    <name type="scientific">Patulibacter brassicae</name>
    <dbReference type="NCBI Taxonomy" id="1705717"/>
    <lineage>
        <taxon>Bacteria</taxon>
        <taxon>Bacillati</taxon>
        <taxon>Actinomycetota</taxon>
        <taxon>Thermoleophilia</taxon>
        <taxon>Solirubrobacterales</taxon>
        <taxon>Patulibacteraceae</taxon>
        <taxon>Patulibacter</taxon>
    </lineage>
</organism>
<keyword evidence="12" id="KW-1185">Reference proteome</keyword>
<dbReference type="Proteomes" id="UP001277761">
    <property type="component" value="Unassembled WGS sequence"/>
</dbReference>
<dbReference type="PANTHER" id="PTHR47354">
    <property type="entry name" value="NADH OXIDOREDUCTASE HCR"/>
    <property type="match status" value="1"/>
</dbReference>
<keyword evidence="8" id="KW-0411">Iron-sulfur</keyword>
<keyword evidence="6" id="KW-0560">Oxidoreductase</keyword>
<keyword evidence="7" id="KW-0408">Iron</keyword>
<dbReference type="PRINTS" id="PR00410">
    <property type="entry name" value="PHEHYDRXLASE"/>
</dbReference>
<keyword evidence="3" id="KW-0001">2Fe-2S</keyword>
<evidence type="ECO:0000256" key="4">
    <source>
        <dbReference type="ARBA" id="ARBA00022723"/>
    </source>
</evidence>
<keyword evidence="9" id="KW-0472">Membrane</keyword>
<dbReference type="Gene3D" id="2.40.30.10">
    <property type="entry name" value="Translation factors"/>
    <property type="match status" value="1"/>
</dbReference>
<comment type="caution">
    <text evidence="11">The sequence shown here is derived from an EMBL/GenBank/DDBJ whole genome shotgun (WGS) entry which is preliminary data.</text>
</comment>
<evidence type="ECO:0000256" key="3">
    <source>
        <dbReference type="ARBA" id="ARBA00022714"/>
    </source>
</evidence>
<accession>A0ABU4VJC3</accession>
<comment type="cofactor">
    <cofactor evidence="1">
        <name>FAD</name>
        <dbReference type="ChEBI" id="CHEBI:57692"/>
    </cofactor>
</comment>
<keyword evidence="2" id="KW-0285">Flavoprotein</keyword>
<keyword evidence="9" id="KW-1133">Transmembrane helix</keyword>
<evidence type="ECO:0000256" key="1">
    <source>
        <dbReference type="ARBA" id="ARBA00001974"/>
    </source>
</evidence>
<name>A0ABU4VJC3_9ACTN</name>
<dbReference type="InterPro" id="IPR039261">
    <property type="entry name" value="FNR_nucleotide-bd"/>
</dbReference>
<evidence type="ECO:0000313" key="11">
    <source>
        <dbReference type="EMBL" id="MDX8151008.1"/>
    </source>
</evidence>
<gene>
    <name evidence="11" type="ORF">SK069_05345</name>
</gene>
<keyword evidence="9" id="KW-0812">Transmembrane</keyword>
<keyword evidence="4" id="KW-0479">Metal-binding</keyword>
<dbReference type="SUPFAM" id="SSF63380">
    <property type="entry name" value="Riboflavin synthase domain-like"/>
    <property type="match status" value="1"/>
</dbReference>
<dbReference type="CDD" id="cd00322">
    <property type="entry name" value="FNR_like"/>
    <property type="match status" value="1"/>
</dbReference>